<feature type="domain" description="Glycosyl hydrolase family 13 catalytic" evidence="1">
    <location>
        <begin position="12"/>
        <end position="654"/>
    </location>
</feature>
<dbReference type="Gene3D" id="1.10.10.470">
    <property type="entry name" value="Maltooligosyl trehalose synthase, domain 4"/>
    <property type="match status" value="1"/>
</dbReference>
<proteinExistence type="predicted"/>
<evidence type="ECO:0000313" key="2">
    <source>
        <dbReference type="EMBL" id="SCF14417.1"/>
    </source>
</evidence>
<sequence>MAVPPHPNQKTPTATYRVQVRPGFDLDATAGIADYLADLGVSHLYSAPLLTATPGSAHGYDVVDHRAVNPELGGEAGRQRLLRALRDKRLGLVVDIVPNHAGVAVPPANPAWWDVLRRGRSSAYADWFDIDWDRGRLLLPVLADTPDALDDLKVVDGELRYHEHRFPIADGTGDGSAREVHDRQHYELVSWRRGDAELTYRRFFAVSDLAGLRVEDPAVFAATHELILRWAAAGEVDGIRVDHPDGLRDPGGYLTRLREAAPQAWLVVEKILEYGEELPDWPVDGTTGYDALAAVTGLFVDPDAEGDFTVLDTRLVGRPTSWENLTHDTKLAAATRLLAAELTRLAALAPEVPTERARAALAELAAAFAVYRGYPPHGARHLAAARSEAGRRRPDLTTALDAVTRRLRDPDDELAQRFPQFTGAVMAKGVEDTAFYRWSRFVALNEVGGSPAHFGVPPAEFHRFATARQVRWPASMTTVSTHDTKRGEDVRARLAVLSELPQRWGEQVTAWMAYAPLPDPAFAHLLWQTAVGAWPIERERLHAYVEKAAREASTSTSWADPDPAFEQAMHAVVDAMYDDPSLNDELTEFAAAITPAGRSNSLGQKLVQLTMPGVPDTYQGTELWDNSLVDPDNRRPVDFSVRREMLARLDGGWRPPVDDSGAAKLLVVSRTLRLRRTHPELFSGYRPVPAHGPEGRYAMAFDRGGAITVATRLPLGLARAGGWCDTVLSLPVNEVKDLFTGRVYSGGETSLADLLADYPVALLAPPTASVEAAR</sequence>
<dbReference type="AlphaFoldDB" id="A0A1C4Y103"/>
<dbReference type="PANTHER" id="PTHR10357">
    <property type="entry name" value="ALPHA-AMYLASE FAMILY MEMBER"/>
    <property type="match status" value="1"/>
</dbReference>
<dbReference type="GO" id="GO:0030980">
    <property type="term" value="P:alpha-glucan catabolic process"/>
    <property type="evidence" value="ECO:0007669"/>
    <property type="project" value="TreeGrafter"/>
</dbReference>
<dbReference type="Gene3D" id="3.20.20.80">
    <property type="entry name" value="Glycosidases"/>
    <property type="match status" value="1"/>
</dbReference>
<dbReference type="SUPFAM" id="SSF51445">
    <property type="entry name" value="(Trans)glycosidases"/>
    <property type="match status" value="1"/>
</dbReference>
<evidence type="ECO:0000313" key="3">
    <source>
        <dbReference type="Proteomes" id="UP000198243"/>
    </source>
</evidence>
<dbReference type="CDD" id="cd11336">
    <property type="entry name" value="AmyAc_MTSase"/>
    <property type="match status" value="1"/>
</dbReference>
<name>A0A1C4Y103_9ACTN</name>
<protein>
    <submittedName>
        <fullName evidence="2">Maltooligosyl trehalose synthase</fullName>
    </submittedName>
</protein>
<dbReference type="RefSeq" id="WP_089021209.1">
    <property type="nucleotide sequence ID" value="NZ_LT607412.1"/>
</dbReference>
<reference evidence="3" key="1">
    <citation type="submission" date="2016-06" db="EMBL/GenBank/DDBJ databases">
        <authorList>
            <person name="Varghese N."/>
            <person name="Submissions Spin"/>
        </authorList>
    </citation>
    <scope>NUCLEOTIDE SEQUENCE [LARGE SCALE GENOMIC DNA]</scope>
    <source>
        <strain evidence="3">DSM 44875</strain>
    </source>
</reference>
<dbReference type="InterPro" id="IPR017853">
    <property type="entry name" value="GH"/>
</dbReference>
<dbReference type="OrthoDB" id="9761577at2"/>
<dbReference type="Gene3D" id="3.30.1590.10">
    <property type="entry name" value="Maltooligosyl trehalose synthase, domain 2"/>
    <property type="match status" value="1"/>
</dbReference>
<dbReference type="EMBL" id="LT607412">
    <property type="protein sequence ID" value="SCF14417.1"/>
    <property type="molecule type" value="Genomic_DNA"/>
</dbReference>
<gene>
    <name evidence="2" type="ORF">GA0070607_6079</name>
</gene>
<evidence type="ECO:0000259" key="1">
    <source>
        <dbReference type="SMART" id="SM00642"/>
    </source>
</evidence>
<dbReference type="GO" id="GO:0047470">
    <property type="term" value="F:(1,4)-alpha-D-glucan 1-alpha-D-glucosylmutase activity"/>
    <property type="evidence" value="ECO:0007669"/>
    <property type="project" value="TreeGrafter"/>
</dbReference>
<dbReference type="GO" id="GO:0005992">
    <property type="term" value="P:trehalose biosynthetic process"/>
    <property type="evidence" value="ECO:0007669"/>
    <property type="project" value="TreeGrafter"/>
</dbReference>
<accession>A0A1C4Y103</accession>
<dbReference type="Proteomes" id="UP000198243">
    <property type="component" value="Chromosome I"/>
</dbReference>
<organism evidence="2 3">
    <name type="scientific">Micromonospora coriariae</name>
    <dbReference type="NCBI Taxonomy" id="285665"/>
    <lineage>
        <taxon>Bacteria</taxon>
        <taxon>Bacillati</taxon>
        <taxon>Actinomycetota</taxon>
        <taxon>Actinomycetes</taxon>
        <taxon>Micromonosporales</taxon>
        <taxon>Micromonosporaceae</taxon>
        <taxon>Micromonospora</taxon>
    </lineage>
</organism>
<dbReference type="PANTHER" id="PTHR10357:SF216">
    <property type="entry name" value="MALTOOLIGOSYL TREHALOSE SYNTHASE-RELATED"/>
    <property type="match status" value="1"/>
</dbReference>
<dbReference type="Gene3D" id="1.10.150.200">
    <property type="entry name" value="Maltooligosyl trehalose synthase, domain 3"/>
    <property type="match status" value="1"/>
</dbReference>
<dbReference type="Pfam" id="PF00128">
    <property type="entry name" value="Alpha-amylase"/>
    <property type="match status" value="1"/>
</dbReference>
<dbReference type="SMART" id="SM00642">
    <property type="entry name" value="Aamy"/>
    <property type="match status" value="1"/>
</dbReference>
<dbReference type="InterPro" id="IPR013797">
    <property type="entry name" value="Maltooligo_trehalose_synth_4"/>
</dbReference>
<dbReference type="InterPro" id="IPR012767">
    <property type="entry name" value="Trehalose_TreY"/>
</dbReference>
<dbReference type="NCBIfam" id="TIGR02401">
    <property type="entry name" value="trehalose_TreY"/>
    <property type="match status" value="1"/>
</dbReference>
<keyword evidence="3" id="KW-1185">Reference proteome</keyword>
<dbReference type="InterPro" id="IPR006047">
    <property type="entry name" value="GH13_cat_dom"/>
</dbReference>